<organism evidence="1 2">
    <name type="scientific">Alectoria fallacina</name>
    <dbReference type="NCBI Taxonomy" id="1903189"/>
    <lineage>
        <taxon>Eukaryota</taxon>
        <taxon>Fungi</taxon>
        <taxon>Dikarya</taxon>
        <taxon>Ascomycota</taxon>
        <taxon>Pezizomycotina</taxon>
        <taxon>Lecanoromycetes</taxon>
        <taxon>OSLEUM clade</taxon>
        <taxon>Lecanoromycetidae</taxon>
        <taxon>Lecanorales</taxon>
        <taxon>Lecanorineae</taxon>
        <taxon>Parmeliaceae</taxon>
        <taxon>Alectoria</taxon>
    </lineage>
</organism>
<protein>
    <recommendedName>
        <fullName evidence="3">Fungal N-terminal domain-containing protein</fullName>
    </recommendedName>
</protein>
<sequence length="159" mass="17360">MSLGFGVGDVIAVSTLARSVWGRFRDSSDQFNAIQTEVAGLYLALDDIANNLSGLQATDKQVKDLSVLTEGCRGVLDDTDQFILKNEILRTEPSSLGSKTQKAWRKLKWDPATVNELRDRMVSNATFLNAFNTSLARSVSSARKLNLDISDIGCMKGSV</sequence>
<keyword evidence="2" id="KW-1185">Reference proteome</keyword>
<gene>
    <name evidence="1" type="ORF">ALECFALPRED_009085</name>
</gene>
<evidence type="ECO:0000313" key="2">
    <source>
        <dbReference type="Proteomes" id="UP000664203"/>
    </source>
</evidence>
<dbReference type="EMBL" id="CAJPDR010000653">
    <property type="protein sequence ID" value="CAF9941367.1"/>
    <property type="molecule type" value="Genomic_DNA"/>
</dbReference>
<dbReference type="Proteomes" id="UP000664203">
    <property type="component" value="Unassembled WGS sequence"/>
</dbReference>
<proteinExistence type="predicted"/>
<evidence type="ECO:0008006" key="3">
    <source>
        <dbReference type="Google" id="ProtNLM"/>
    </source>
</evidence>
<dbReference type="OrthoDB" id="195446at2759"/>
<dbReference type="AlphaFoldDB" id="A0A8H3J643"/>
<evidence type="ECO:0000313" key="1">
    <source>
        <dbReference type="EMBL" id="CAF9941367.1"/>
    </source>
</evidence>
<accession>A0A8H3J643</accession>
<name>A0A8H3J643_9LECA</name>
<reference evidence="1" key="1">
    <citation type="submission" date="2021-03" db="EMBL/GenBank/DDBJ databases">
        <authorList>
            <person name="Tagirdzhanova G."/>
        </authorList>
    </citation>
    <scope>NUCLEOTIDE SEQUENCE</scope>
</reference>
<comment type="caution">
    <text evidence="1">The sequence shown here is derived from an EMBL/GenBank/DDBJ whole genome shotgun (WGS) entry which is preliminary data.</text>
</comment>